<dbReference type="EMBL" id="GGEC01019081">
    <property type="protein sequence ID" value="MBW99564.1"/>
    <property type="molecule type" value="Transcribed_RNA"/>
</dbReference>
<dbReference type="PANTHER" id="PTHR33973">
    <property type="entry name" value="OS07G0153300 PROTEIN"/>
    <property type="match status" value="1"/>
</dbReference>
<dbReference type="EMBL" id="GGEC01019078">
    <property type="protein sequence ID" value="MBW99561.1"/>
    <property type="molecule type" value="Transcribed_RNA"/>
</dbReference>
<name>A0A2P2K1G3_RHIMU</name>
<dbReference type="PANTHER" id="PTHR33973:SF4">
    <property type="entry name" value="OS07G0153300 PROTEIN"/>
    <property type="match status" value="1"/>
</dbReference>
<reference evidence="1" key="1">
    <citation type="submission" date="2018-02" db="EMBL/GenBank/DDBJ databases">
        <title>Rhizophora mucronata_Transcriptome.</title>
        <authorList>
            <person name="Meera S.P."/>
            <person name="Sreeshan A."/>
            <person name="Augustine A."/>
        </authorList>
    </citation>
    <scope>NUCLEOTIDE SEQUENCE</scope>
    <source>
        <tissue evidence="1">Leaf</tissue>
    </source>
</reference>
<dbReference type="InterPro" id="IPR010775">
    <property type="entry name" value="DUF1365"/>
</dbReference>
<organism evidence="1">
    <name type="scientific">Rhizophora mucronata</name>
    <name type="common">Asiatic mangrove</name>
    <dbReference type="NCBI Taxonomy" id="61149"/>
    <lineage>
        <taxon>Eukaryota</taxon>
        <taxon>Viridiplantae</taxon>
        <taxon>Streptophyta</taxon>
        <taxon>Embryophyta</taxon>
        <taxon>Tracheophyta</taxon>
        <taxon>Spermatophyta</taxon>
        <taxon>Magnoliopsida</taxon>
        <taxon>eudicotyledons</taxon>
        <taxon>Gunneridae</taxon>
        <taxon>Pentapetalae</taxon>
        <taxon>rosids</taxon>
        <taxon>fabids</taxon>
        <taxon>Malpighiales</taxon>
        <taxon>Rhizophoraceae</taxon>
        <taxon>Rhizophora</taxon>
    </lineage>
</organism>
<protein>
    <submittedName>
        <fullName evidence="1">Uncharacterized protein</fullName>
    </submittedName>
</protein>
<accession>A0A2P2K1G3</accession>
<dbReference type="Pfam" id="PF07103">
    <property type="entry name" value="DUF1365"/>
    <property type="match status" value="1"/>
</dbReference>
<dbReference type="AlphaFoldDB" id="A0A2P2K1G3"/>
<sequence length="146" mass="17243">MQDMLGNWRIKANAPGDSLSVYISVQHPELGNYFVATLKAKRLSSSLLPDHAMFFWLMPHKVAVWIYWHAFKLWWQNVQFIQHPRYADPAYKNEALLRDQKLQCCKAGAWDKDRPTQTEGHHLGNSAERNHGIHCFKWRDARWPWS</sequence>
<dbReference type="EMBL" id="GGEC01019082">
    <property type="protein sequence ID" value="MBW99565.1"/>
    <property type="molecule type" value="Transcribed_RNA"/>
</dbReference>
<evidence type="ECO:0000313" key="1">
    <source>
        <dbReference type="EMBL" id="MBW99564.1"/>
    </source>
</evidence>
<proteinExistence type="predicted"/>